<dbReference type="Pfam" id="PF13350">
    <property type="entry name" value="Y_phosphatase3"/>
    <property type="match status" value="1"/>
</dbReference>
<reference evidence="3 4" key="1">
    <citation type="journal article" date="2019" name="Environ. Microbiol.">
        <title>Species interactions and distinct microbial communities in high Arctic permafrost affected cryosols are associated with the CH4 and CO2 gas fluxes.</title>
        <authorList>
            <person name="Altshuler I."/>
            <person name="Hamel J."/>
            <person name="Turney S."/>
            <person name="Magnuson E."/>
            <person name="Levesque R."/>
            <person name="Greer C."/>
            <person name="Whyte L.G."/>
        </authorList>
    </citation>
    <scope>NUCLEOTIDE SEQUENCE [LARGE SCALE GENOMIC DNA]</scope>
    <source>
        <strain evidence="3 4">E6.1</strain>
    </source>
</reference>
<sequence length="248" mass="26253">MPTGIVNWRDVGARELAGIAPGRIFRSGHLADATPEDLAELAAHGITTILDLRRPRERAASPTPALGPEVTILTSDLGDEPEPMLVTFLREGDVTPAGLDAYLLDYYSNAAFLPRHLALFGAMFSRLLESDGAMLVHCAAGKDRTGLAIALLQTALGVPREPILTEYAASNTAFANPDALVRARTHLCRVLGETPPDFAITAFLGVSSHHLTAAFDGINRRSGSTDAYLEGLGVGSSERAALRSKLAG</sequence>
<dbReference type="InterPro" id="IPR016130">
    <property type="entry name" value="Tyr_Pase_AS"/>
</dbReference>
<dbReference type="InterPro" id="IPR000387">
    <property type="entry name" value="Tyr_Pase_dom"/>
</dbReference>
<dbReference type="PANTHER" id="PTHR31126:SF1">
    <property type="entry name" value="TYROSINE SPECIFIC PROTEIN PHOSPHATASES DOMAIN-CONTAINING PROTEIN"/>
    <property type="match status" value="1"/>
</dbReference>
<keyword evidence="4" id="KW-1185">Reference proteome</keyword>
<dbReference type="EMBL" id="RCZC01000002">
    <property type="protein sequence ID" value="TPG54306.1"/>
    <property type="molecule type" value="Genomic_DNA"/>
</dbReference>
<evidence type="ECO:0000256" key="1">
    <source>
        <dbReference type="ARBA" id="ARBA00009580"/>
    </source>
</evidence>
<dbReference type="OrthoDB" id="1188001at2"/>
<dbReference type="PROSITE" id="PS50056">
    <property type="entry name" value="TYR_PHOSPHATASE_2"/>
    <property type="match status" value="1"/>
</dbReference>
<evidence type="ECO:0000313" key="3">
    <source>
        <dbReference type="EMBL" id="TPG54306.1"/>
    </source>
</evidence>
<proteinExistence type="inferred from homology"/>
<organism evidence="3 4">
    <name type="scientific">Sphingomonas glacialis</name>
    <dbReference type="NCBI Taxonomy" id="658225"/>
    <lineage>
        <taxon>Bacteria</taxon>
        <taxon>Pseudomonadati</taxon>
        <taxon>Pseudomonadota</taxon>
        <taxon>Alphaproteobacteria</taxon>
        <taxon>Sphingomonadales</taxon>
        <taxon>Sphingomonadaceae</taxon>
        <taxon>Sphingomonas</taxon>
    </lineage>
</organism>
<dbReference type="Proteomes" id="UP000319931">
    <property type="component" value="Unassembled WGS sequence"/>
</dbReference>
<comment type="similarity">
    <text evidence="1">Belongs to the protein-tyrosine phosphatase family.</text>
</comment>
<feature type="domain" description="Tyrosine specific protein phosphatases" evidence="2">
    <location>
        <begin position="114"/>
        <end position="151"/>
    </location>
</feature>
<dbReference type="RefSeq" id="WP_140849284.1">
    <property type="nucleotide sequence ID" value="NZ_RCZC01000002.1"/>
</dbReference>
<name>A0A502FZ40_9SPHN</name>
<dbReference type="GO" id="GO:0004721">
    <property type="term" value="F:phosphoprotein phosphatase activity"/>
    <property type="evidence" value="ECO:0007669"/>
    <property type="project" value="InterPro"/>
</dbReference>
<dbReference type="AlphaFoldDB" id="A0A502FZ40"/>
<dbReference type="SUPFAM" id="SSF52799">
    <property type="entry name" value="(Phosphotyrosine protein) phosphatases II"/>
    <property type="match status" value="1"/>
</dbReference>
<evidence type="ECO:0000259" key="2">
    <source>
        <dbReference type="PROSITE" id="PS50056"/>
    </source>
</evidence>
<protein>
    <submittedName>
        <fullName evidence="3">Tyrosine-protein phosphatase</fullName>
    </submittedName>
</protein>
<dbReference type="InterPro" id="IPR029021">
    <property type="entry name" value="Prot-tyrosine_phosphatase-like"/>
</dbReference>
<comment type="caution">
    <text evidence="3">The sequence shown here is derived from an EMBL/GenBank/DDBJ whole genome shotgun (WGS) entry which is preliminary data.</text>
</comment>
<dbReference type="PROSITE" id="PS00383">
    <property type="entry name" value="TYR_PHOSPHATASE_1"/>
    <property type="match status" value="1"/>
</dbReference>
<dbReference type="InterPro" id="IPR026893">
    <property type="entry name" value="Tyr/Ser_Pase_IphP-type"/>
</dbReference>
<accession>A0A502FZ40</accession>
<gene>
    <name evidence="3" type="ORF">EAH76_06405</name>
</gene>
<evidence type="ECO:0000313" key="4">
    <source>
        <dbReference type="Proteomes" id="UP000319931"/>
    </source>
</evidence>
<dbReference type="Gene3D" id="3.90.190.10">
    <property type="entry name" value="Protein tyrosine phosphatase superfamily"/>
    <property type="match status" value="1"/>
</dbReference>
<dbReference type="PANTHER" id="PTHR31126">
    <property type="entry name" value="TYROSINE-PROTEIN PHOSPHATASE"/>
    <property type="match status" value="1"/>
</dbReference>